<gene>
    <name evidence="3" type="ORF">GCM10009560_54850</name>
</gene>
<reference evidence="4" key="1">
    <citation type="journal article" date="2019" name="Int. J. Syst. Evol. Microbiol.">
        <title>The Global Catalogue of Microorganisms (GCM) 10K type strain sequencing project: providing services to taxonomists for standard genome sequencing and annotation.</title>
        <authorList>
            <consortium name="The Broad Institute Genomics Platform"/>
            <consortium name="The Broad Institute Genome Sequencing Center for Infectious Disease"/>
            <person name="Wu L."/>
            <person name="Ma J."/>
        </authorList>
    </citation>
    <scope>NUCLEOTIDE SEQUENCE [LARGE SCALE GENOMIC DNA]</scope>
    <source>
        <strain evidence="4">JCM 11136</strain>
    </source>
</reference>
<keyword evidence="2" id="KW-0812">Transmembrane</keyword>
<comment type="caution">
    <text evidence="3">The sequence shown here is derived from an EMBL/GenBank/DDBJ whole genome shotgun (WGS) entry which is preliminary data.</text>
</comment>
<protein>
    <submittedName>
        <fullName evidence="3">Uncharacterized protein</fullName>
    </submittedName>
</protein>
<sequence length="343" mass="36423">MPVDQHELREILRERSAPAAGRPIPWAALRPRARRRPALLAVAATALAIAVPGGLITAWQSAPASVGAKAEPSTGPTRTITVTPAPGPGNGRPGGSLPERFTGPDGTLYRRIATREYDSAEGTTQRFDVPLTGKPIAVLAVCKDRHEATKIPMAPVITVRVPGAPKTYRLVSSPTLTRSCMHDRAADVEPLPQRARRATVTVMGADRQRERVSLGVYEWSAPDRPAGIVPPKPNTSAGARLLASKSVRWPAQRELTLAVPAGRREQYASIACAGVLAHRLAIEILADGESWARGALCGPAGTGEFFALPARARTVTIRPVLTHAGHARLPGAMTAGLYDRPGR</sequence>
<feature type="region of interest" description="Disordered" evidence="1">
    <location>
        <begin position="67"/>
        <end position="105"/>
    </location>
</feature>
<evidence type="ECO:0000256" key="2">
    <source>
        <dbReference type="SAM" id="Phobius"/>
    </source>
</evidence>
<dbReference type="EMBL" id="BAAAHQ010000033">
    <property type="protein sequence ID" value="GAA0942334.1"/>
    <property type="molecule type" value="Genomic_DNA"/>
</dbReference>
<dbReference type="Proteomes" id="UP001501578">
    <property type="component" value="Unassembled WGS sequence"/>
</dbReference>
<organism evidence="3 4">
    <name type="scientific">Nonomuraea longicatena</name>
    <dbReference type="NCBI Taxonomy" id="83682"/>
    <lineage>
        <taxon>Bacteria</taxon>
        <taxon>Bacillati</taxon>
        <taxon>Actinomycetota</taxon>
        <taxon>Actinomycetes</taxon>
        <taxon>Streptosporangiales</taxon>
        <taxon>Streptosporangiaceae</taxon>
        <taxon>Nonomuraea</taxon>
    </lineage>
</organism>
<keyword evidence="2" id="KW-0472">Membrane</keyword>
<keyword evidence="2" id="KW-1133">Transmembrane helix</keyword>
<evidence type="ECO:0000313" key="3">
    <source>
        <dbReference type="EMBL" id="GAA0942334.1"/>
    </source>
</evidence>
<proteinExistence type="predicted"/>
<name>A0ABP4AWQ2_9ACTN</name>
<keyword evidence="4" id="KW-1185">Reference proteome</keyword>
<evidence type="ECO:0000313" key="4">
    <source>
        <dbReference type="Proteomes" id="UP001501578"/>
    </source>
</evidence>
<feature type="transmembrane region" description="Helical" evidence="2">
    <location>
        <begin position="38"/>
        <end position="59"/>
    </location>
</feature>
<evidence type="ECO:0000256" key="1">
    <source>
        <dbReference type="SAM" id="MobiDB-lite"/>
    </source>
</evidence>
<accession>A0ABP4AWQ2</accession>
<dbReference type="RefSeq" id="WP_343952946.1">
    <property type="nucleotide sequence ID" value="NZ_BAAAHQ010000033.1"/>
</dbReference>